<organism evidence="11 12">
    <name type="scientific">candidate division MSBL1 archaeon SCGC-AAA382N08</name>
    <dbReference type="NCBI Taxonomy" id="1698285"/>
    <lineage>
        <taxon>Archaea</taxon>
        <taxon>Methanobacteriati</taxon>
        <taxon>Methanobacteriota</taxon>
        <taxon>candidate division MSBL1</taxon>
    </lineage>
</organism>
<evidence type="ECO:0000256" key="7">
    <source>
        <dbReference type="ARBA" id="ARBA00049366"/>
    </source>
</evidence>
<feature type="site" description="Cleavage; by autolysis" evidence="10">
    <location>
        <begin position="170"/>
        <end position="171"/>
    </location>
</feature>
<dbReference type="SUPFAM" id="SSF56235">
    <property type="entry name" value="N-terminal nucleophile aminohydrolases (Ntn hydrolases)"/>
    <property type="match status" value="1"/>
</dbReference>
<dbReference type="InterPro" id="IPR000246">
    <property type="entry name" value="Peptidase_T2"/>
</dbReference>
<evidence type="ECO:0000256" key="9">
    <source>
        <dbReference type="PIRSR" id="PIRSR600246-2"/>
    </source>
</evidence>
<keyword evidence="4" id="KW-0068">Autocatalytic cleavage</keyword>
<evidence type="ECO:0000256" key="4">
    <source>
        <dbReference type="ARBA" id="ARBA00022813"/>
    </source>
</evidence>
<evidence type="ECO:0000256" key="8">
    <source>
        <dbReference type="PIRSR" id="PIRSR600246-1"/>
    </source>
</evidence>
<dbReference type="FunFam" id="3.60.20.30:FF:000001">
    <property type="entry name" value="Isoaspartyl peptidase/L-asparaginase"/>
    <property type="match status" value="1"/>
</dbReference>
<evidence type="ECO:0000256" key="3">
    <source>
        <dbReference type="ARBA" id="ARBA00022801"/>
    </source>
</evidence>
<feature type="binding site" evidence="9">
    <location>
        <begin position="199"/>
        <end position="202"/>
    </location>
    <ligand>
        <name>substrate</name>
    </ligand>
</feature>
<dbReference type="GO" id="GO:0004067">
    <property type="term" value="F:asparaginase activity"/>
    <property type="evidence" value="ECO:0007669"/>
    <property type="project" value="UniProtKB-EC"/>
</dbReference>
<keyword evidence="12" id="KW-1185">Reference proteome</keyword>
<evidence type="ECO:0000313" key="11">
    <source>
        <dbReference type="EMBL" id="KXB08024.1"/>
    </source>
</evidence>
<evidence type="ECO:0000256" key="1">
    <source>
        <dbReference type="ARBA" id="ARBA00012920"/>
    </source>
</evidence>
<accession>A0A133VNK7</accession>
<evidence type="ECO:0000256" key="2">
    <source>
        <dbReference type="ARBA" id="ARBA00022670"/>
    </source>
</evidence>
<dbReference type="GO" id="GO:0005737">
    <property type="term" value="C:cytoplasm"/>
    <property type="evidence" value="ECO:0007669"/>
    <property type="project" value="TreeGrafter"/>
</dbReference>
<dbReference type="EC" id="3.5.1.1" evidence="1"/>
<dbReference type="InterPro" id="IPR029055">
    <property type="entry name" value="Ntn_hydrolases_N"/>
</dbReference>
<name>A0A133VNK7_9EURY</name>
<feature type="active site" description="Nucleophile" evidence="8">
    <location>
        <position position="171"/>
    </location>
</feature>
<evidence type="ECO:0000256" key="5">
    <source>
        <dbReference type="ARBA" id="ARBA00030414"/>
    </source>
</evidence>
<dbReference type="Pfam" id="PF01112">
    <property type="entry name" value="Asparaginase_2"/>
    <property type="match status" value="1"/>
</dbReference>
<dbReference type="PATRIC" id="fig|1698285.3.peg.361"/>
<dbReference type="Proteomes" id="UP000070175">
    <property type="component" value="Unassembled WGS sequence"/>
</dbReference>
<keyword evidence="2" id="KW-0645">Protease</keyword>
<dbReference type="AlphaFoldDB" id="A0A133VNK7"/>
<comment type="caution">
    <text evidence="11">The sequence shown here is derived from an EMBL/GenBank/DDBJ whole genome shotgun (WGS) entry which is preliminary data.</text>
</comment>
<dbReference type="PANTHER" id="PTHR10188:SF6">
    <property type="entry name" value="N(4)-(BETA-N-ACETYLGLUCOSAMINYL)-L-ASPARAGINASE"/>
    <property type="match status" value="1"/>
</dbReference>
<comment type="catalytic activity">
    <reaction evidence="7">
        <text>L-asparagine + H2O = L-aspartate + NH4(+)</text>
        <dbReference type="Rhea" id="RHEA:21016"/>
        <dbReference type="ChEBI" id="CHEBI:15377"/>
        <dbReference type="ChEBI" id="CHEBI:28938"/>
        <dbReference type="ChEBI" id="CHEBI:29991"/>
        <dbReference type="ChEBI" id="CHEBI:58048"/>
        <dbReference type="EC" id="3.5.1.1"/>
    </reaction>
</comment>
<dbReference type="CDD" id="cd04512">
    <property type="entry name" value="Ntn_Asparaginase_2_like"/>
    <property type="match status" value="1"/>
</dbReference>
<protein>
    <recommendedName>
        <fullName evidence="6">Plant-type L-asparaginase</fullName>
        <ecNumber evidence="1">3.5.1.1</ecNumber>
    </recommendedName>
    <alternativeName>
        <fullName evidence="5">L-asparagine amidohydrolase</fullName>
    </alternativeName>
</protein>
<sequence>MKAKIVMHGGAINPTNEEFTEGLETSVKEGIKKINEGPLSAVEYAIKSGENNPIFNAGTGSHLTLEGSVEMDASIMEGKTGNIGAVAAIKGVKNPISVARNVMEETDHILLVGEGAKRFARISGFKEYDPMTKKRKNEWKEKIKKLEEGGEAEGWKKMSKWIDELDIKSDTVGAVAIDEDGNIAAGTTSGGFPLKMPGRVGDSPILGCGTYAQDNTAAVSVTGNGEIVMKNFIAKSVVEEVGKGSSIQKAIEKVSKKVIEENPDMVYGLIGIDKDGKVGCLRNNEELMPHTSTSTDLSDLKSNFGTVLTP</sequence>
<evidence type="ECO:0000256" key="6">
    <source>
        <dbReference type="ARBA" id="ARBA00044776"/>
    </source>
</evidence>
<keyword evidence="3" id="KW-0378">Hydrolase</keyword>
<dbReference type="PANTHER" id="PTHR10188">
    <property type="entry name" value="L-ASPARAGINASE"/>
    <property type="match status" value="1"/>
</dbReference>
<dbReference type="GO" id="GO:0008233">
    <property type="term" value="F:peptidase activity"/>
    <property type="evidence" value="ECO:0007669"/>
    <property type="project" value="UniProtKB-KW"/>
</dbReference>
<feature type="binding site" evidence="9">
    <location>
        <begin position="222"/>
        <end position="225"/>
    </location>
    <ligand>
        <name>substrate</name>
    </ligand>
</feature>
<dbReference type="EMBL" id="LHYJ01000032">
    <property type="protein sequence ID" value="KXB08024.1"/>
    <property type="molecule type" value="Genomic_DNA"/>
</dbReference>
<proteinExistence type="predicted"/>
<gene>
    <name evidence="11" type="ORF">AKJ56_01990</name>
</gene>
<reference evidence="11 12" key="1">
    <citation type="journal article" date="2016" name="Sci. Rep.">
        <title>Metabolic traits of an uncultured archaeal lineage -MSBL1- from brine pools of the Red Sea.</title>
        <authorList>
            <person name="Mwirichia R."/>
            <person name="Alam I."/>
            <person name="Rashid M."/>
            <person name="Vinu M."/>
            <person name="Ba-Alawi W."/>
            <person name="Anthony Kamau A."/>
            <person name="Kamanda Ngugi D."/>
            <person name="Goker M."/>
            <person name="Klenk H.P."/>
            <person name="Bajic V."/>
            <person name="Stingl U."/>
        </authorList>
    </citation>
    <scope>NUCLEOTIDE SEQUENCE [LARGE SCALE GENOMIC DNA]</scope>
    <source>
        <strain evidence="11">SCGC-AAA382N08</strain>
    </source>
</reference>
<dbReference type="GO" id="GO:0006508">
    <property type="term" value="P:proteolysis"/>
    <property type="evidence" value="ECO:0007669"/>
    <property type="project" value="UniProtKB-KW"/>
</dbReference>
<evidence type="ECO:0000256" key="10">
    <source>
        <dbReference type="PIRSR" id="PIRSR600246-3"/>
    </source>
</evidence>
<evidence type="ECO:0000313" key="12">
    <source>
        <dbReference type="Proteomes" id="UP000070175"/>
    </source>
</evidence>
<dbReference type="Gene3D" id="3.60.20.30">
    <property type="entry name" value="(Glycosyl)asparaginase"/>
    <property type="match status" value="1"/>
</dbReference>